<comment type="function">
    <text evidence="7">The EMC seems to be required for efficient folding of proteins in the endoplasmic reticulum (ER).</text>
</comment>
<evidence type="ECO:0000256" key="7">
    <source>
        <dbReference type="PIRNR" id="PIRNR010045"/>
    </source>
</evidence>
<comment type="subcellular location">
    <subcellularLocation>
        <location evidence="7">Endoplasmic reticulum membrane</location>
        <topology evidence="7">Multi-pass membrane protein</topology>
    </subcellularLocation>
    <subcellularLocation>
        <location evidence="1">Membrane</location>
        <topology evidence="1">Multi-pass membrane protein</topology>
    </subcellularLocation>
</comment>
<dbReference type="PANTHER" id="PTHR13116:SF5">
    <property type="entry name" value="ER MEMBRANE PROTEIN COMPLEX SUBUNIT 3"/>
    <property type="match status" value="1"/>
</dbReference>
<keyword evidence="5 7" id="KW-1133">Transmembrane helix</keyword>
<dbReference type="InterPro" id="IPR002809">
    <property type="entry name" value="EMC3/TMCO1"/>
</dbReference>
<evidence type="ECO:0000256" key="5">
    <source>
        <dbReference type="ARBA" id="ARBA00022989"/>
    </source>
</evidence>
<dbReference type="AlphaFoldDB" id="A0A0H5C881"/>
<dbReference type="EMBL" id="CDQK01000006">
    <property type="protein sequence ID" value="CEP24520.1"/>
    <property type="molecule type" value="Genomic_DNA"/>
</dbReference>
<gene>
    <name evidence="8" type="ORF">BN1211_5353</name>
</gene>
<feature type="transmembrane region" description="Helical" evidence="7">
    <location>
        <begin position="193"/>
        <end position="211"/>
    </location>
</feature>
<reference evidence="9" key="1">
    <citation type="journal article" date="2015" name="J. Biotechnol.">
        <title>The structure of the Cyberlindnera jadinii genome and its relation to Candida utilis analyzed by the occurrence of single nucleotide polymorphisms.</title>
        <authorList>
            <person name="Rupp O."/>
            <person name="Brinkrolf K."/>
            <person name="Buerth C."/>
            <person name="Kunigo M."/>
            <person name="Schneider J."/>
            <person name="Jaenicke S."/>
            <person name="Goesmann A."/>
            <person name="Puehler A."/>
            <person name="Jaeger K.-E."/>
            <person name="Ernst J.F."/>
        </authorList>
    </citation>
    <scope>NUCLEOTIDE SEQUENCE [LARGE SCALE GENOMIC DNA]</scope>
    <source>
        <strain evidence="9">ATCC 18201 / CBS 1600 / BCRC 20928 / JCM 3617 / NBRC 0987 / NRRL Y-1542</strain>
    </source>
</reference>
<evidence type="ECO:0000256" key="3">
    <source>
        <dbReference type="ARBA" id="ARBA00020822"/>
    </source>
</evidence>
<evidence type="ECO:0000256" key="2">
    <source>
        <dbReference type="ARBA" id="ARBA00005376"/>
    </source>
</evidence>
<feature type="transmembrane region" description="Helical" evidence="7">
    <location>
        <begin position="32"/>
        <end position="50"/>
    </location>
</feature>
<proteinExistence type="inferred from homology"/>
<dbReference type="InterPro" id="IPR008568">
    <property type="entry name" value="EMC3"/>
</dbReference>
<dbReference type="GO" id="GO:0034975">
    <property type="term" value="P:protein folding in endoplasmic reticulum"/>
    <property type="evidence" value="ECO:0007669"/>
    <property type="project" value="TreeGrafter"/>
</dbReference>
<dbReference type="Proteomes" id="UP000038830">
    <property type="component" value="Unassembled WGS sequence"/>
</dbReference>
<dbReference type="GO" id="GO:0072546">
    <property type="term" value="C:EMC complex"/>
    <property type="evidence" value="ECO:0007669"/>
    <property type="project" value="TreeGrafter"/>
</dbReference>
<evidence type="ECO:0000256" key="4">
    <source>
        <dbReference type="ARBA" id="ARBA00022692"/>
    </source>
</evidence>
<sequence length="273" mass="30777">MVIAPQKLLSITHKGSIQTEMGVPDLIIDPALKYWVLVPISIALLVFALLRHTIAILTSPSPKLQPLAKFRELEGLKSAQVFKRNYWVLPKHDFINRQSLHVKRLTDGSLLAEDPNNEPQNPLDSNGMDGMMDMAKGQFGNMIAQTAMMSWVNFFFMGFVLMKLPFPLTLRFKQMLQNGVATDDLDVRWVSSISWYFIASMGLVSVMNVLFNDESMGEQLQQQMMLQGGQPPPMMLGAPKQDKVMLAEANDIRIISYESVLDGVEQRVVELYS</sequence>
<keyword evidence="4 7" id="KW-0812">Transmembrane</keyword>
<accession>A0A0H5C881</accession>
<dbReference type="PANTHER" id="PTHR13116">
    <property type="entry name" value="ER MEMBRANE PROTEIN COMPLEX SUBUNIT 3"/>
    <property type="match status" value="1"/>
</dbReference>
<dbReference type="PIRSF" id="PIRSF010045">
    <property type="entry name" value="DUF850_TM_euk"/>
    <property type="match status" value="1"/>
</dbReference>
<feature type="transmembrane region" description="Helical" evidence="7">
    <location>
        <begin position="142"/>
        <end position="162"/>
    </location>
</feature>
<dbReference type="Pfam" id="PF01956">
    <property type="entry name" value="EMC3_TMCO1"/>
    <property type="match status" value="1"/>
</dbReference>
<protein>
    <recommendedName>
        <fullName evidence="3 7">ER membrane protein complex subunit 3</fullName>
    </recommendedName>
</protein>
<evidence type="ECO:0000313" key="8">
    <source>
        <dbReference type="EMBL" id="CEP24520.1"/>
    </source>
</evidence>
<organism evidence="8 9">
    <name type="scientific">Cyberlindnera jadinii (strain ATCC 18201 / CBS 1600 / BCRC 20928 / JCM 3617 / NBRC 0987 / NRRL Y-1542)</name>
    <name type="common">Torula yeast</name>
    <name type="synonym">Candida utilis</name>
    <dbReference type="NCBI Taxonomy" id="983966"/>
    <lineage>
        <taxon>Eukaryota</taxon>
        <taxon>Fungi</taxon>
        <taxon>Dikarya</taxon>
        <taxon>Ascomycota</taxon>
        <taxon>Saccharomycotina</taxon>
        <taxon>Saccharomycetes</taxon>
        <taxon>Phaffomycetales</taxon>
        <taxon>Phaffomycetaceae</taxon>
        <taxon>Cyberlindnera</taxon>
    </lineage>
</organism>
<keyword evidence="6 7" id="KW-0472">Membrane</keyword>
<name>A0A0H5C881_CYBJN</name>
<evidence type="ECO:0000313" key="9">
    <source>
        <dbReference type="Proteomes" id="UP000038830"/>
    </source>
</evidence>
<evidence type="ECO:0000256" key="1">
    <source>
        <dbReference type="ARBA" id="ARBA00004141"/>
    </source>
</evidence>
<evidence type="ECO:0000256" key="6">
    <source>
        <dbReference type="ARBA" id="ARBA00023136"/>
    </source>
</evidence>
<comment type="similarity">
    <text evidence="2 7">Belongs to the EMC3 family.</text>
</comment>
<dbReference type="SMART" id="SM01415">
    <property type="entry name" value="DUF106"/>
    <property type="match status" value="1"/>
</dbReference>